<evidence type="ECO:0000256" key="2">
    <source>
        <dbReference type="ARBA" id="ARBA00022679"/>
    </source>
</evidence>
<dbReference type="InterPro" id="IPR053134">
    <property type="entry name" value="RNA-dir_DNA_polymerase"/>
</dbReference>
<dbReference type="PROSITE" id="PS50878">
    <property type="entry name" value="RT_POL"/>
    <property type="match status" value="1"/>
</dbReference>
<dbReference type="Proteomes" id="UP000075243">
    <property type="component" value="Chromosome 10"/>
</dbReference>
<keyword evidence="1" id="KW-0645">Protease</keyword>
<protein>
    <submittedName>
        <fullName evidence="9">Polyprotein</fullName>
    </submittedName>
</protein>
<proteinExistence type="predicted"/>
<dbReference type="Gene3D" id="3.30.70.270">
    <property type="match status" value="1"/>
</dbReference>
<evidence type="ECO:0000256" key="5">
    <source>
        <dbReference type="ARBA" id="ARBA00022759"/>
    </source>
</evidence>
<keyword evidence="4" id="KW-0540">Nuclease</keyword>
<evidence type="ECO:0000256" key="6">
    <source>
        <dbReference type="ARBA" id="ARBA00022801"/>
    </source>
</evidence>
<evidence type="ECO:0000259" key="8">
    <source>
        <dbReference type="PROSITE" id="PS50878"/>
    </source>
</evidence>
<dbReference type="Gramene" id="C.cajan_13957.t">
    <property type="protein sequence ID" value="C.cajan_13957.t.cds1"/>
    <property type="gene ID" value="C.cajan_13957"/>
</dbReference>
<keyword evidence="6" id="KW-0378">Hydrolase</keyword>
<dbReference type="GO" id="GO:0003964">
    <property type="term" value="F:RNA-directed DNA polymerase activity"/>
    <property type="evidence" value="ECO:0007669"/>
    <property type="project" value="UniProtKB-KW"/>
</dbReference>
<dbReference type="EMBL" id="CM003612">
    <property type="protein sequence ID" value="KYP58956.1"/>
    <property type="molecule type" value="Genomic_DNA"/>
</dbReference>
<dbReference type="PANTHER" id="PTHR24559:SF450">
    <property type="entry name" value="RNA-DIRECTED DNA POLYMERASE HOMOLOG"/>
    <property type="match status" value="1"/>
</dbReference>
<evidence type="ECO:0000256" key="4">
    <source>
        <dbReference type="ARBA" id="ARBA00022722"/>
    </source>
</evidence>
<dbReference type="Gene3D" id="3.10.10.10">
    <property type="entry name" value="HIV Type 1 Reverse Transcriptase, subunit A, domain 1"/>
    <property type="match status" value="1"/>
</dbReference>
<evidence type="ECO:0000313" key="10">
    <source>
        <dbReference type="Proteomes" id="UP000075243"/>
    </source>
</evidence>
<feature type="domain" description="Reverse transcriptase" evidence="8">
    <location>
        <begin position="1"/>
        <end position="194"/>
    </location>
</feature>
<keyword evidence="2" id="KW-0808">Transferase</keyword>
<organism evidence="9 10">
    <name type="scientific">Cajanus cajan</name>
    <name type="common">Pigeon pea</name>
    <name type="synonym">Cajanus indicus</name>
    <dbReference type="NCBI Taxonomy" id="3821"/>
    <lineage>
        <taxon>Eukaryota</taxon>
        <taxon>Viridiplantae</taxon>
        <taxon>Streptophyta</taxon>
        <taxon>Embryophyta</taxon>
        <taxon>Tracheophyta</taxon>
        <taxon>Spermatophyta</taxon>
        <taxon>Magnoliopsida</taxon>
        <taxon>eudicotyledons</taxon>
        <taxon>Gunneridae</taxon>
        <taxon>Pentapetalae</taxon>
        <taxon>rosids</taxon>
        <taxon>fabids</taxon>
        <taxon>Fabales</taxon>
        <taxon>Fabaceae</taxon>
        <taxon>Papilionoideae</taxon>
        <taxon>50 kb inversion clade</taxon>
        <taxon>NPAAA clade</taxon>
        <taxon>indigoferoid/millettioid clade</taxon>
        <taxon>Phaseoleae</taxon>
        <taxon>Cajanus</taxon>
    </lineage>
</organism>
<gene>
    <name evidence="9" type="ORF">KK1_014380</name>
</gene>
<dbReference type="FunFam" id="3.10.10.10:FF:000007">
    <property type="entry name" value="Retrovirus-related Pol polyprotein from transposon 17.6-like Protein"/>
    <property type="match status" value="1"/>
</dbReference>
<keyword evidence="5" id="KW-0255">Endonuclease</keyword>
<evidence type="ECO:0000256" key="1">
    <source>
        <dbReference type="ARBA" id="ARBA00022670"/>
    </source>
</evidence>
<keyword evidence="3" id="KW-0548">Nucleotidyltransferase</keyword>
<dbReference type="InterPro" id="IPR000477">
    <property type="entry name" value="RT_dom"/>
</dbReference>
<reference evidence="9 10" key="1">
    <citation type="journal article" date="2012" name="Nat. Biotechnol.">
        <title>Draft genome sequence of pigeonpea (Cajanus cajan), an orphan legume crop of resource-poor farmers.</title>
        <authorList>
            <person name="Varshney R.K."/>
            <person name="Chen W."/>
            <person name="Li Y."/>
            <person name="Bharti A.K."/>
            <person name="Saxena R.K."/>
            <person name="Schlueter J.A."/>
            <person name="Donoghue M.T."/>
            <person name="Azam S."/>
            <person name="Fan G."/>
            <person name="Whaley A.M."/>
            <person name="Farmer A.D."/>
            <person name="Sheridan J."/>
            <person name="Iwata A."/>
            <person name="Tuteja R."/>
            <person name="Penmetsa R.V."/>
            <person name="Wu W."/>
            <person name="Upadhyaya H.D."/>
            <person name="Yang S.P."/>
            <person name="Shah T."/>
            <person name="Saxena K.B."/>
            <person name="Michael T."/>
            <person name="McCombie W.R."/>
            <person name="Yang B."/>
            <person name="Zhang G."/>
            <person name="Yang H."/>
            <person name="Wang J."/>
            <person name="Spillane C."/>
            <person name="Cook D.R."/>
            <person name="May G.D."/>
            <person name="Xu X."/>
            <person name="Jackson S.A."/>
        </authorList>
    </citation>
    <scope>NUCLEOTIDE SEQUENCE [LARGE SCALE GENOMIC DNA]</scope>
    <source>
        <strain evidence="10">cv. Asha</strain>
    </source>
</reference>
<keyword evidence="10" id="KW-1185">Reference proteome</keyword>
<dbReference type="CDD" id="cd01647">
    <property type="entry name" value="RT_LTR"/>
    <property type="match status" value="1"/>
</dbReference>
<evidence type="ECO:0000256" key="7">
    <source>
        <dbReference type="ARBA" id="ARBA00022918"/>
    </source>
</evidence>
<accession>A0A151SVY7</accession>
<evidence type="ECO:0000313" key="9">
    <source>
        <dbReference type="EMBL" id="KYP58956.1"/>
    </source>
</evidence>
<name>A0A151SVY7_CAJCA</name>
<dbReference type="InterPro" id="IPR043502">
    <property type="entry name" value="DNA/RNA_pol_sf"/>
</dbReference>
<dbReference type="InterPro" id="IPR043128">
    <property type="entry name" value="Rev_trsase/Diguanyl_cyclase"/>
</dbReference>
<keyword evidence="7" id="KW-0695">RNA-directed DNA polymerase</keyword>
<sequence length="194" mass="22942">MNPQYLEYCKKEIQEYLDKGLIRPSKSPWSCSAFYVLNAAELERGAPRLVINYKPLNKVLKWIRYPLPNKQDLIKRITHATIFSKFDMKSGYYQIGVKEEDKYKTSFNVPFGHYEWNVLPFGLKNAPSEYQNIMNDIFYPYMKFALVYLYDVLIFSNSINQHIEHLKTFINLVKENGLVVSAKKIKIFSTKIRF</sequence>
<dbReference type="GO" id="GO:0004519">
    <property type="term" value="F:endonuclease activity"/>
    <property type="evidence" value="ECO:0007669"/>
    <property type="project" value="UniProtKB-KW"/>
</dbReference>
<dbReference type="PANTHER" id="PTHR24559">
    <property type="entry name" value="TRANSPOSON TY3-I GAG-POL POLYPROTEIN"/>
    <property type="match status" value="1"/>
</dbReference>
<dbReference type="Pfam" id="PF00078">
    <property type="entry name" value="RVT_1"/>
    <property type="match status" value="1"/>
</dbReference>
<dbReference type="GO" id="GO:0008233">
    <property type="term" value="F:peptidase activity"/>
    <property type="evidence" value="ECO:0007669"/>
    <property type="project" value="UniProtKB-KW"/>
</dbReference>
<dbReference type="GO" id="GO:0006508">
    <property type="term" value="P:proteolysis"/>
    <property type="evidence" value="ECO:0007669"/>
    <property type="project" value="UniProtKB-KW"/>
</dbReference>
<evidence type="ECO:0000256" key="3">
    <source>
        <dbReference type="ARBA" id="ARBA00022695"/>
    </source>
</evidence>
<dbReference type="AlphaFoldDB" id="A0A151SVY7"/>
<dbReference type="SUPFAM" id="SSF56672">
    <property type="entry name" value="DNA/RNA polymerases"/>
    <property type="match status" value="1"/>
</dbReference>